<dbReference type="InterPro" id="IPR011249">
    <property type="entry name" value="Metalloenz_LuxS/M16"/>
</dbReference>
<accession>A0A7V4TY54</accession>
<dbReference type="InterPro" id="IPR050361">
    <property type="entry name" value="MPP/UQCRC_Complex"/>
</dbReference>
<dbReference type="Proteomes" id="UP000885779">
    <property type="component" value="Unassembled WGS sequence"/>
</dbReference>
<dbReference type="Gene3D" id="3.30.830.10">
    <property type="entry name" value="Metalloenzyme, LuxS/M16 peptidase-like"/>
    <property type="match status" value="4"/>
</dbReference>
<feature type="domain" description="Peptidase M16 C-terminal" evidence="3">
    <location>
        <begin position="642"/>
        <end position="820"/>
    </location>
</feature>
<dbReference type="GO" id="GO:0046872">
    <property type="term" value="F:metal ion binding"/>
    <property type="evidence" value="ECO:0007669"/>
    <property type="project" value="InterPro"/>
</dbReference>
<dbReference type="SUPFAM" id="SSF63411">
    <property type="entry name" value="LuxS/MPP-like metallohydrolase"/>
    <property type="match status" value="4"/>
</dbReference>
<dbReference type="PANTHER" id="PTHR11851">
    <property type="entry name" value="METALLOPROTEASE"/>
    <property type="match status" value="1"/>
</dbReference>
<feature type="domain" description="Peptidase M16 N-terminal" evidence="2">
    <location>
        <begin position="487"/>
        <end position="606"/>
    </location>
</feature>
<evidence type="ECO:0000313" key="4">
    <source>
        <dbReference type="EMBL" id="HGY54133.1"/>
    </source>
</evidence>
<organism evidence="4">
    <name type="scientific">Caldithrix abyssi</name>
    <dbReference type="NCBI Taxonomy" id="187145"/>
    <lineage>
        <taxon>Bacteria</taxon>
        <taxon>Pseudomonadati</taxon>
        <taxon>Calditrichota</taxon>
        <taxon>Calditrichia</taxon>
        <taxon>Calditrichales</taxon>
        <taxon>Calditrichaceae</taxon>
        <taxon>Caldithrix</taxon>
    </lineage>
</organism>
<evidence type="ECO:0000259" key="2">
    <source>
        <dbReference type="Pfam" id="PF00675"/>
    </source>
</evidence>
<feature type="domain" description="Peptidase M16 N-terminal" evidence="2">
    <location>
        <begin position="47"/>
        <end position="181"/>
    </location>
</feature>
<dbReference type="EMBL" id="DRQG01000004">
    <property type="protein sequence ID" value="HGY54133.1"/>
    <property type="molecule type" value="Genomic_DNA"/>
</dbReference>
<dbReference type="InterPro" id="IPR011765">
    <property type="entry name" value="Pept_M16_N"/>
</dbReference>
<dbReference type="AlphaFoldDB" id="A0A7V4TY54"/>
<dbReference type="Pfam" id="PF00675">
    <property type="entry name" value="Peptidase_M16"/>
    <property type="match status" value="2"/>
</dbReference>
<evidence type="ECO:0000259" key="3">
    <source>
        <dbReference type="Pfam" id="PF05193"/>
    </source>
</evidence>
<feature type="domain" description="Peptidase M16 C-terminal" evidence="3">
    <location>
        <begin position="202"/>
        <end position="378"/>
    </location>
</feature>
<protein>
    <submittedName>
        <fullName evidence="4">Insulinase family protein</fullName>
    </submittedName>
</protein>
<reference evidence="4" key="1">
    <citation type="journal article" date="2020" name="mSystems">
        <title>Genome- and Community-Level Interaction Insights into Carbon Utilization and Element Cycling Functions of Hydrothermarchaeota in Hydrothermal Sediment.</title>
        <authorList>
            <person name="Zhou Z."/>
            <person name="Liu Y."/>
            <person name="Xu W."/>
            <person name="Pan J."/>
            <person name="Luo Z.H."/>
            <person name="Li M."/>
        </authorList>
    </citation>
    <scope>NUCLEOTIDE SEQUENCE [LARGE SCALE GENOMIC DNA]</scope>
    <source>
        <strain evidence="4">HyVt-577</strain>
    </source>
</reference>
<evidence type="ECO:0000256" key="1">
    <source>
        <dbReference type="SAM" id="SignalP"/>
    </source>
</evidence>
<dbReference type="PANTHER" id="PTHR11851:SF224">
    <property type="entry name" value="PROCESSING PROTEASE"/>
    <property type="match status" value="1"/>
</dbReference>
<sequence length="914" mass="102594">MFKFTRLSIALLMVFSISLPIFAADDAANIDIPYKKFVLDNGLTLIVHEDHKAPIVAVNVWYHVGSKNEKPGKTGFAHLFEHLMFNGSENFDDEFFKPFEQSGATDMNGTTNNDRTNYFENVPINAMDMAFWMESDRMGHLLGAITQDKLDEQRGVVQNEKRQGENRPYGIVRQLIPPNTYPEGHPYSWTVIGSMEDLNAASLEDVHEWFKTYYGAANAVLVVAGDVNTDEVKAKVEKYFGDIPSGPPVSHHDVWIAKMEGSHRLIAQDRVPQARLYKIWNIPQWGSTEADYLDLVSDVLASGKNSRLYKRLVYEDQIATSAYAYVDLKEIAGQFYIDVMAKPGVDLATIEKTVDEELARFLKEGPTEEEMKRIKTQYFARFVRGIERIGGFGGKSDILAQNEVYAGSPDYYKKTLQTIQKATAKDLLQTARKWLSDGVFILEVHPFPKYSTIESDVDRSKLPENGPPPKAKFPAIQKAKLDNGLTVMLAERHTIPVVNFNLILDAGYAADQFALPGTANMTMSMLDEGTKNRTSLQISEELALLGADLQAGSNLDVSTVSLSALKENLKESLDLYADVILNPIFPEKEFERLKKQQIAQINREKQTPIQMALRVFPGLLYGPNHAYGNPFTGTGTIEALNKMTIADLKKFHQTWFKPNNATIIVVGDITMDEIKSELEDIFDDWQPGDVPKKNIAPVEQPAKPIVYLMNRPGAQQSVILASFLAPPKANPDEIAIDAMNKILGGTFTSRINMNLREDKHWSYGARSLIVGARGQRPYIAYAPVQWDKTSESMQEIMKELSQYVSAKPATEDELVKIKNNQILSLPGRWETMRSVSGSLSQMVQYNLPEDFWYTYPEKVRGLNIDQIRSVAKKVIHPNNMIWIVVGDVEKIKDGVAKTGIGEVKMLDADGKIVQ</sequence>
<feature type="chain" id="PRO_5030907667" evidence="1">
    <location>
        <begin position="24"/>
        <end position="914"/>
    </location>
</feature>
<gene>
    <name evidence="4" type="ORF">ENK44_00390</name>
</gene>
<keyword evidence="1" id="KW-0732">Signal</keyword>
<comment type="caution">
    <text evidence="4">The sequence shown here is derived from an EMBL/GenBank/DDBJ whole genome shotgun (WGS) entry which is preliminary data.</text>
</comment>
<feature type="signal peptide" evidence="1">
    <location>
        <begin position="1"/>
        <end position="23"/>
    </location>
</feature>
<dbReference type="InterPro" id="IPR007863">
    <property type="entry name" value="Peptidase_M16_C"/>
</dbReference>
<proteinExistence type="predicted"/>
<name>A0A7V4TY54_CALAY</name>
<dbReference type="Pfam" id="PF05193">
    <property type="entry name" value="Peptidase_M16_C"/>
    <property type="match status" value="2"/>
</dbReference>